<evidence type="ECO:0000313" key="1">
    <source>
        <dbReference type="EMBL" id="JAH27680.1"/>
    </source>
</evidence>
<protein>
    <submittedName>
        <fullName evidence="1">Uncharacterized protein</fullName>
    </submittedName>
</protein>
<reference evidence="1" key="2">
    <citation type="journal article" date="2015" name="Fish Shellfish Immunol.">
        <title>Early steps in the European eel (Anguilla anguilla)-Vibrio vulnificus interaction in the gills: Role of the RtxA13 toxin.</title>
        <authorList>
            <person name="Callol A."/>
            <person name="Pajuelo D."/>
            <person name="Ebbesson L."/>
            <person name="Teles M."/>
            <person name="MacKenzie S."/>
            <person name="Amaro C."/>
        </authorList>
    </citation>
    <scope>NUCLEOTIDE SEQUENCE</scope>
</reference>
<accession>A0A0E9RGT1</accession>
<sequence>MASIILSCTV</sequence>
<organism evidence="1">
    <name type="scientific">Anguilla anguilla</name>
    <name type="common">European freshwater eel</name>
    <name type="synonym">Muraena anguilla</name>
    <dbReference type="NCBI Taxonomy" id="7936"/>
    <lineage>
        <taxon>Eukaryota</taxon>
        <taxon>Metazoa</taxon>
        <taxon>Chordata</taxon>
        <taxon>Craniata</taxon>
        <taxon>Vertebrata</taxon>
        <taxon>Euteleostomi</taxon>
        <taxon>Actinopterygii</taxon>
        <taxon>Neopterygii</taxon>
        <taxon>Teleostei</taxon>
        <taxon>Anguilliformes</taxon>
        <taxon>Anguillidae</taxon>
        <taxon>Anguilla</taxon>
    </lineage>
</organism>
<dbReference type="EMBL" id="GBXM01080897">
    <property type="protein sequence ID" value="JAH27680.1"/>
    <property type="molecule type" value="Transcribed_RNA"/>
</dbReference>
<name>A0A0E9RGT1_ANGAN</name>
<proteinExistence type="predicted"/>
<reference evidence="1" key="1">
    <citation type="submission" date="2014-11" db="EMBL/GenBank/DDBJ databases">
        <authorList>
            <person name="Amaro Gonzalez C."/>
        </authorList>
    </citation>
    <scope>NUCLEOTIDE SEQUENCE</scope>
</reference>